<dbReference type="GO" id="GO:0008817">
    <property type="term" value="F:corrinoid adenosyltransferase activity"/>
    <property type="evidence" value="ECO:0007669"/>
    <property type="project" value="InterPro"/>
</dbReference>
<evidence type="ECO:0000313" key="2">
    <source>
        <dbReference type="Proteomes" id="UP000284841"/>
    </source>
</evidence>
<dbReference type="Gene3D" id="3.40.50.300">
    <property type="entry name" value="P-loop containing nucleotide triphosphate hydrolases"/>
    <property type="match status" value="1"/>
</dbReference>
<keyword evidence="2" id="KW-1185">Reference proteome</keyword>
<dbReference type="RefSeq" id="WP_067541619.1">
    <property type="nucleotide sequence ID" value="NZ_AP025567.1"/>
</dbReference>
<dbReference type="AlphaFoldDB" id="A0A415E393"/>
<dbReference type="OrthoDB" id="9810309at2"/>
<dbReference type="GO" id="GO:0009236">
    <property type="term" value="P:cobalamin biosynthetic process"/>
    <property type="evidence" value="ECO:0007669"/>
    <property type="project" value="InterPro"/>
</dbReference>
<proteinExistence type="predicted"/>
<comment type="caution">
    <text evidence="1">The sequence shown here is derived from an EMBL/GenBank/DDBJ whole genome shotgun (WGS) entry which is preliminary data.</text>
</comment>
<dbReference type="PIRSF" id="PIRSF015617">
    <property type="entry name" value="Adensltrnsf_CobA"/>
    <property type="match status" value="1"/>
</dbReference>
<dbReference type="InterPro" id="IPR003724">
    <property type="entry name" value="CblAdoTrfase_CobA"/>
</dbReference>
<gene>
    <name evidence="1" type="ORF">DW099_06690</name>
</gene>
<organism evidence="1 2">
    <name type="scientific">Emergencia timonensis</name>
    <dbReference type="NCBI Taxonomy" id="1776384"/>
    <lineage>
        <taxon>Bacteria</taxon>
        <taxon>Bacillati</taxon>
        <taxon>Bacillota</taxon>
        <taxon>Clostridia</taxon>
        <taxon>Peptostreptococcales</taxon>
        <taxon>Anaerovoracaceae</taxon>
        <taxon>Emergencia</taxon>
    </lineage>
</organism>
<dbReference type="STRING" id="1776384.GCA_900086585_03666"/>
<dbReference type="PANTHER" id="PTHR46638">
    <property type="entry name" value="CORRINOID ADENOSYLTRANSFERASE"/>
    <property type="match status" value="1"/>
</dbReference>
<dbReference type="InterPro" id="IPR027417">
    <property type="entry name" value="P-loop_NTPase"/>
</dbReference>
<evidence type="ECO:0000313" key="1">
    <source>
        <dbReference type="EMBL" id="RHJ88102.1"/>
    </source>
</evidence>
<reference evidence="1 2" key="1">
    <citation type="submission" date="2018-08" db="EMBL/GenBank/DDBJ databases">
        <title>A genome reference for cultivated species of the human gut microbiota.</title>
        <authorList>
            <person name="Zou Y."/>
            <person name="Xue W."/>
            <person name="Luo G."/>
        </authorList>
    </citation>
    <scope>NUCLEOTIDE SEQUENCE [LARGE SCALE GENOMIC DNA]</scope>
    <source>
        <strain evidence="1 2">AM07-24</strain>
    </source>
</reference>
<protein>
    <submittedName>
        <fullName evidence="1">Cob(I)yrinic acid a,c-diamide adenosyltransferase</fullName>
    </submittedName>
</protein>
<dbReference type="Pfam" id="PF02572">
    <property type="entry name" value="CobA_CobO_BtuR"/>
    <property type="match status" value="1"/>
</dbReference>
<dbReference type="GeneID" id="83005954"/>
<name>A0A415E393_9FIRM</name>
<dbReference type="EMBL" id="QRMS01000002">
    <property type="protein sequence ID" value="RHJ88102.1"/>
    <property type="molecule type" value="Genomic_DNA"/>
</dbReference>
<accession>A0A415E393</accession>
<sequence length="178" mass="19823">MKKNDLGLVHIYCGEGKGKTTCSVGLTVRACGYGLHVLFMQFLKSGDSSELNVLRNLPGIEVLGTKPIKKFSFQMTEEEKQETRTVNAQQFADMVRMLETDHYDMLVLDECLGAIEAGLLDDQVVASFLKNRPEQLEVVLTGRYPTDQLVELADYVSRIDKVKHPFDKGIPARAGIEG</sequence>
<dbReference type="PANTHER" id="PTHR46638:SF1">
    <property type="entry name" value="CORRINOID ADENOSYLTRANSFERASE"/>
    <property type="match status" value="1"/>
</dbReference>
<dbReference type="GO" id="GO:0005524">
    <property type="term" value="F:ATP binding"/>
    <property type="evidence" value="ECO:0007669"/>
    <property type="project" value="InterPro"/>
</dbReference>
<keyword evidence="1" id="KW-0808">Transferase</keyword>
<dbReference type="SUPFAM" id="SSF52540">
    <property type="entry name" value="P-loop containing nucleoside triphosphate hydrolases"/>
    <property type="match status" value="1"/>
</dbReference>
<dbReference type="Proteomes" id="UP000284841">
    <property type="component" value="Unassembled WGS sequence"/>
</dbReference>